<dbReference type="SUPFAM" id="SSF53254">
    <property type="entry name" value="Phosphoglycerate mutase-like"/>
    <property type="match status" value="1"/>
</dbReference>
<dbReference type="InterPro" id="IPR029033">
    <property type="entry name" value="His_PPase_superfam"/>
</dbReference>
<dbReference type="OrthoDB" id="496981at2759"/>
<name>A0A6A6BQ13_9PEZI</name>
<dbReference type="EMBL" id="ML995477">
    <property type="protein sequence ID" value="KAF2145324.1"/>
    <property type="molecule type" value="Genomic_DNA"/>
</dbReference>
<dbReference type="InterPro" id="IPR050275">
    <property type="entry name" value="PGM_Phosphatase"/>
</dbReference>
<dbReference type="PANTHER" id="PTHR48100:SF54">
    <property type="entry name" value="PHOSPHATASE SPAC5H10.03-RELATED"/>
    <property type="match status" value="1"/>
</dbReference>
<keyword evidence="2" id="KW-1185">Reference proteome</keyword>
<evidence type="ECO:0000313" key="1">
    <source>
        <dbReference type="EMBL" id="KAF2145324.1"/>
    </source>
</evidence>
<reference evidence="1" key="1">
    <citation type="journal article" date="2020" name="Stud. Mycol.">
        <title>101 Dothideomycetes genomes: a test case for predicting lifestyles and emergence of pathogens.</title>
        <authorList>
            <person name="Haridas S."/>
            <person name="Albert R."/>
            <person name="Binder M."/>
            <person name="Bloem J."/>
            <person name="Labutti K."/>
            <person name="Salamov A."/>
            <person name="Andreopoulos B."/>
            <person name="Baker S."/>
            <person name="Barry K."/>
            <person name="Bills G."/>
            <person name="Bluhm B."/>
            <person name="Cannon C."/>
            <person name="Castanera R."/>
            <person name="Culley D."/>
            <person name="Daum C."/>
            <person name="Ezra D."/>
            <person name="Gonzalez J."/>
            <person name="Henrissat B."/>
            <person name="Kuo A."/>
            <person name="Liang C."/>
            <person name="Lipzen A."/>
            <person name="Lutzoni F."/>
            <person name="Magnuson J."/>
            <person name="Mondo S."/>
            <person name="Nolan M."/>
            <person name="Ohm R."/>
            <person name="Pangilinan J."/>
            <person name="Park H.-J."/>
            <person name="Ramirez L."/>
            <person name="Alfaro M."/>
            <person name="Sun H."/>
            <person name="Tritt A."/>
            <person name="Yoshinaga Y."/>
            <person name="Zwiers L.-H."/>
            <person name="Turgeon B."/>
            <person name="Goodwin S."/>
            <person name="Spatafora J."/>
            <person name="Crous P."/>
            <person name="Grigoriev I."/>
        </authorList>
    </citation>
    <scope>NUCLEOTIDE SEQUENCE</scope>
    <source>
        <strain evidence="1">CBS 121167</strain>
    </source>
</reference>
<dbReference type="CDD" id="cd07067">
    <property type="entry name" value="HP_PGM_like"/>
    <property type="match status" value="1"/>
</dbReference>
<evidence type="ECO:0008006" key="3">
    <source>
        <dbReference type="Google" id="ProtNLM"/>
    </source>
</evidence>
<gene>
    <name evidence="1" type="ORF">K452DRAFT_118418</name>
</gene>
<dbReference type="Gene3D" id="3.40.50.1240">
    <property type="entry name" value="Phosphoglycerate mutase-like"/>
    <property type="match status" value="1"/>
</dbReference>
<organism evidence="1 2">
    <name type="scientific">Aplosporella prunicola CBS 121167</name>
    <dbReference type="NCBI Taxonomy" id="1176127"/>
    <lineage>
        <taxon>Eukaryota</taxon>
        <taxon>Fungi</taxon>
        <taxon>Dikarya</taxon>
        <taxon>Ascomycota</taxon>
        <taxon>Pezizomycotina</taxon>
        <taxon>Dothideomycetes</taxon>
        <taxon>Dothideomycetes incertae sedis</taxon>
        <taxon>Botryosphaeriales</taxon>
        <taxon>Aplosporellaceae</taxon>
        <taxon>Aplosporella</taxon>
    </lineage>
</organism>
<dbReference type="Proteomes" id="UP000799438">
    <property type="component" value="Unassembled WGS sequence"/>
</dbReference>
<dbReference type="RefSeq" id="XP_033401036.1">
    <property type="nucleotide sequence ID" value="XM_033535143.1"/>
</dbReference>
<dbReference type="GO" id="GO:0005737">
    <property type="term" value="C:cytoplasm"/>
    <property type="evidence" value="ECO:0007669"/>
    <property type="project" value="TreeGrafter"/>
</dbReference>
<dbReference type="Pfam" id="PF00300">
    <property type="entry name" value="His_Phos_1"/>
    <property type="match status" value="1"/>
</dbReference>
<dbReference type="GeneID" id="54292637"/>
<evidence type="ECO:0000313" key="2">
    <source>
        <dbReference type="Proteomes" id="UP000799438"/>
    </source>
</evidence>
<dbReference type="PANTHER" id="PTHR48100">
    <property type="entry name" value="BROAD-SPECIFICITY PHOSPHATASE YOR283W-RELATED"/>
    <property type="match status" value="1"/>
</dbReference>
<dbReference type="GO" id="GO:0016791">
    <property type="term" value="F:phosphatase activity"/>
    <property type="evidence" value="ECO:0007669"/>
    <property type="project" value="TreeGrafter"/>
</dbReference>
<proteinExistence type="predicted"/>
<dbReference type="SMART" id="SM00855">
    <property type="entry name" value="PGAM"/>
    <property type="match status" value="1"/>
</dbReference>
<sequence length="243" mass="27177">MPPVLYLVRHAQGYHNINRQHHLRDPELTPLGTAQCGELRAAFPHHDRIDVVMASPLKRTVQTAALAFEPALRRPNVPFLLVPWAQEIAANACDVGQGREELEGWVRGTFAEMGVRVEPAKVDYGLVEEGWNSKTGIYEPRLSVVEKRAASLRTWLWQRPEATIVLVAHGAFLHYFTEDWTAFDPKKGTAFENCEYRKYTFSADSNASEAHLVEHGVAQVKQGRPPGVHANVLAEIEAVEANP</sequence>
<dbReference type="InterPro" id="IPR013078">
    <property type="entry name" value="His_Pase_superF_clade-1"/>
</dbReference>
<dbReference type="AlphaFoldDB" id="A0A6A6BQ13"/>
<accession>A0A6A6BQ13</accession>
<protein>
    <recommendedName>
        <fullName evidence="3">Phosphoglycerate mutase family protein</fullName>
    </recommendedName>
</protein>